<dbReference type="PANTHER" id="PTHR30086">
    <property type="entry name" value="ARGININE EXPORTER PROTEIN ARGO"/>
    <property type="match status" value="1"/>
</dbReference>
<dbReference type="RefSeq" id="WP_097050924.1">
    <property type="nucleotide sequence ID" value="NZ_OBMM01000001.1"/>
</dbReference>
<proteinExistence type="predicted"/>
<evidence type="ECO:0000256" key="5">
    <source>
        <dbReference type="ARBA" id="ARBA00023136"/>
    </source>
</evidence>
<organism evidence="7 8">
    <name type="scientific">Thalassospira xiamenensis</name>
    <dbReference type="NCBI Taxonomy" id="220697"/>
    <lineage>
        <taxon>Bacteria</taxon>
        <taxon>Pseudomonadati</taxon>
        <taxon>Pseudomonadota</taxon>
        <taxon>Alphaproteobacteria</taxon>
        <taxon>Rhodospirillales</taxon>
        <taxon>Thalassospiraceae</taxon>
        <taxon>Thalassospira</taxon>
    </lineage>
</organism>
<feature type="transmembrane region" description="Helical" evidence="6">
    <location>
        <begin position="149"/>
        <end position="169"/>
    </location>
</feature>
<evidence type="ECO:0000313" key="8">
    <source>
        <dbReference type="Proteomes" id="UP000219068"/>
    </source>
</evidence>
<reference evidence="7 8" key="1">
    <citation type="submission" date="2017-08" db="EMBL/GenBank/DDBJ databases">
        <authorList>
            <person name="de Groot N.N."/>
        </authorList>
    </citation>
    <scope>NUCLEOTIDE SEQUENCE [LARGE SCALE GENOMIC DNA]</scope>
    <source>
        <strain evidence="7 8">USBA 78</strain>
    </source>
</reference>
<sequence>MLAAPISLYLSMAAFALAASITPGPVNILILSSGVHYGFRPSLRLVFGATSGFCLLLLLIGLGLHELLVIFPNLTTIIQWAGVAFLLFMAFKLATASGTLGKTRADKGPSMITGALLQWVNPKAWLAAVAGMGAYAANGAPALVWEFTVLYFAVCFASVACWAYAGAFLGRFLNDAAHIRLFNRIMAVLLIASAAYLIVN</sequence>
<dbReference type="Proteomes" id="UP000219068">
    <property type="component" value="Unassembled WGS sequence"/>
</dbReference>
<keyword evidence="2" id="KW-1003">Cell membrane</keyword>
<keyword evidence="3 6" id="KW-0812">Transmembrane</keyword>
<keyword evidence="4 6" id="KW-1133">Transmembrane helix</keyword>
<accession>A0A285RM28</accession>
<feature type="transmembrane region" description="Helical" evidence="6">
    <location>
        <begin position="6"/>
        <end position="31"/>
    </location>
</feature>
<evidence type="ECO:0000256" key="4">
    <source>
        <dbReference type="ARBA" id="ARBA00022989"/>
    </source>
</evidence>
<dbReference type="InterPro" id="IPR001123">
    <property type="entry name" value="LeuE-type"/>
</dbReference>
<feature type="transmembrane region" description="Helical" evidence="6">
    <location>
        <begin position="77"/>
        <end position="95"/>
    </location>
</feature>
<dbReference type="AlphaFoldDB" id="A0A285RM28"/>
<evidence type="ECO:0000256" key="2">
    <source>
        <dbReference type="ARBA" id="ARBA00022475"/>
    </source>
</evidence>
<name>A0A285RM28_9PROT</name>
<feature type="transmembrane region" description="Helical" evidence="6">
    <location>
        <begin position="43"/>
        <end position="65"/>
    </location>
</feature>
<gene>
    <name evidence="7" type="ORF">SAMN05428964_1011416</name>
</gene>
<evidence type="ECO:0000256" key="6">
    <source>
        <dbReference type="SAM" id="Phobius"/>
    </source>
</evidence>
<dbReference type="EMBL" id="OBMM01000001">
    <property type="protein sequence ID" value="SOB95175.1"/>
    <property type="molecule type" value="Genomic_DNA"/>
</dbReference>
<dbReference type="GO" id="GO:0015171">
    <property type="term" value="F:amino acid transmembrane transporter activity"/>
    <property type="evidence" value="ECO:0007669"/>
    <property type="project" value="TreeGrafter"/>
</dbReference>
<feature type="transmembrane region" description="Helical" evidence="6">
    <location>
        <begin position="181"/>
        <end position="199"/>
    </location>
</feature>
<dbReference type="GO" id="GO:0005886">
    <property type="term" value="C:plasma membrane"/>
    <property type="evidence" value="ECO:0007669"/>
    <property type="project" value="UniProtKB-SubCell"/>
</dbReference>
<keyword evidence="5 6" id="KW-0472">Membrane</keyword>
<feature type="transmembrane region" description="Helical" evidence="6">
    <location>
        <begin position="116"/>
        <end position="137"/>
    </location>
</feature>
<evidence type="ECO:0000313" key="7">
    <source>
        <dbReference type="EMBL" id="SOB95175.1"/>
    </source>
</evidence>
<protein>
    <submittedName>
        <fullName evidence="7">Threonine/homoserine/homoserine lactone efflux protein</fullName>
    </submittedName>
</protein>
<comment type="subcellular location">
    <subcellularLocation>
        <location evidence="1">Cell membrane</location>
        <topology evidence="1">Multi-pass membrane protein</topology>
    </subcellularLocation>
</comment>
<evidence type="ECO:0000256" key="1">
    <source>
        <dbReference type="ARBA" id="ARBA00004651"/>
    </source>
</evidence>
<evidence type="ECO:0000256" key="3">
    <source>
        <dbReference type="ARBA" id="ARBA00022692"/>
    </source>
</evidence>
<dbReference type="GO" id="GO:0033228">
    <property type="term" value="P:cysteine export across plasma membrane"/>
    <property type="evidence" value="ECO:0007669"/>
    <property type="project" value="TreeGrafter"/>
</dbReference>
<dbReference type="PANTHER" id="PTHR30086:SF20">
    <property type="entry name" value="ARGININE EXPORTER PROTEIN ARGO-RELATED"/>
    <property type="match status" value="1"/>
</dbReference>
<dbReference type="Pfam" id="PF01810">
    <property type="entry name" value="LysE"/>
    <property type="match status" value="1"/>
</dbReference>